<comment type="similarity">
    <text evidence="1">Belongs to the SEC6 family.</text>
</comment>
<evidence type="ECO:0000256" key="2">
    <source>
        <dbReference type="ARBA" id="ARBA00022448"/>
    </source>
</evidence>
<comment type="caution">
    <text evidence="6">The sequence shown here is derived from an EMBL/GenBank/DDBJ whole genome shotgun (WGS) entry which is preliminary data.</text>
</comment>
<dbReference type="OrthoDB" id="190098at2759"/>
<dbReference type="VEuPathDB" id="FungiDB:BTJ68_03624"/>
<feature type="coiled-coil region" evidence="4">
    <location>
        <begin position="206"/>
        <end position="233"/>
    </location>
</feature>
<evidence type="ECO:0000256" key="5">
    <source>
        <dbReference type="SAM" id="MobiDB-lite"/>
    </source>
</evidence>
<keyword evidence="3" id="KW-0268">Exocytosis</keyword>
<dbReference type="Proteomes" id="UP000269276">
    <property type="component" value="Unassembled WGS sequence"/>
</dbReference>
<gene>
    <name evidence="6" type="ORF">D0863_01085</name>
</gene>
<reference evidence="6 7" key="1">
    <citation type="journal article" date="2018" name="BMC Genomics">
        <title>Genomic evidence for intraspecific hybridization in a clonal and extremely halotolerant yeast.</title>
        <authorList>
            <person name="Gostincar C."/>
            <person name="Stajich J.E."/>
            <person name="Zupancic J."/>
            <person name="Zalar P."/>
            <person name="Gunde-Cimerman N."/>
        </authorList>
    </citation>
    <scope>NUCLEOTIDE SEQUENCE [LARGE SCALE GENOMIC DNA]</scope>
    <source>
        <strain evidence="6 7">EXF-2682</strain>
    </source>
</reference>
<dbReference type="PANTHER" id="PTHR21292">
    <property type="entry name" value="EXOCYST COMPLEX COMPONENT SEC6-RELATED"/>
    <property type="match status" value="1"/>
</dbReference>
<keyword evidence="2" id="KW-0813">Transport</keyword>
<name>A0A3M7EN24_HORWE</name>
<protein>
    <submittedName>
        <fullName evidence="6">Uncharacterized protein</fullName>
    </submittedName>
</protein>
<dbReference type="GO" id="GO:0000149">
    <property type="term" value="F:SNARE binding"/>
    <property type="evidence" value="ECO:0007669"/>
    <property type="project" value="TreeGrafter"/>
</dbReference>
<dbReference type="Gene3D" id="1.10.357.50">
    <property type="match status" value="1"/>
</dbReference>
<feature type="compositionally biased region" description="Low complexity" evidence="5">
    <location>
        <begin position="1"/>
        <end position="13"/>
    </location>
</feature>
<evidence type="ECO:0000256" key="4">
    <source>
        <dbReference type="SAM" id="Coils"/>
    </source>
</evidence>
<evidence type="ECO:0000256" key="3">
    <source>
        <dbReference type="ARBA" id="ARBA00022483"/>
    </source>
</evidence>
<accession>A0A3M7EN24</accession>
<dbReference type="GO" id="GO:0006887">
    <property type="term" value="P:exocytosis"/>
    <property type="evidence" value="ECO:0007669"/>
    <property type="project" value="UniProtKB-KW"/>
</dbReference>
<dbReference type="InterPro" id="IPR042532">
    <property type="entry name" value="EXOC3/Sec6_C"/>
</dbReference>
<dbReference type="InterPro" id="IPR010326">
    <property type="entry name" value="EXOC3/Sec6"/>
</dbReference>
<dbReference type="Gene3D" id="1.10.357.70">
    <property type="entry name" value="Exocyst complex component Sec6, C-terminal domain"/>
    <property type="match status" value="1"/>
</dbReference>
<sequence>MENHEQQQQQQQQGSWMPQGTSLPSHLRLRIHVPQLHLHHFQQQHHHNDDDDNRGTLHGRLHGLLPYVHFPTTHRLTTSHPRRPTMADLIHASSTNNHLPHDHETPTSHLADLLKHPDDLDRLPLLKAEFTRKKAAVDAQLKHGLSEQLSVTQSGMTAITDGSKSVSLIKEEMLKIDRLCSEAQGMIKDFPEIEKLGLMQRNFAAVEAMKDSIDTFSERLEELEGLLREDDDEPDVQSNLLAVHKGLTELRDVRDAAMEQVSRGPEGESGLELIENLPLAGGGAGEGGGGGTLREWFTKLDDVVDWFDEHVGSACLNIINLVQAGNNGLVVRLAIVIEEEEKKDKQVKALQDAQREFQDVASRFKSIAVAQRSLRGYKGKFLEALKYSAAAQFEGVKEAFAEDPERLEKSLRWYFNDLNTVKLGVVELVPKKWRIMRTYTNIYNQLMHDFLTERLDDENISPVHMLAILNWVPKYYSKMKRLGVEEAELKPHVIDERESDLVREYRGLITKAVEEWMARIESADTRAFSSREEGSLDQDADGHLHTKSLGDVWTMLREQLAVAEASGRADVVEGVVDAMYRALQSRQRMYQTLLDREFQKIENLAATAPNPSDIEGLSSYQDWLVAIANDQITNIDDAPQDGITSFLTRFKQSYEPLVSPSYPLTSAQQHHDQLTNSYVDLSTHCLHLFARLLFTTDFRNVLKTFFVPPTWYQERSMQQITTTFEDYLSGENNIIQVLHPSLQPILVEEMAETLLTSYLSSVHNRGVKIRLRLDPYTEKIKDDVVTVFQFFQGYPESFEGIKDKWRVVNDFQNLLSAEKNAAGGGGGGGGGGGMGIGGTGSGAGGPIVEAFAALKAKYWDVQLSWVEAVLRCRDDFDRGMLSAVKSAAANLEVERGMETVMSKIK</sequence>
<dbReference type="Pfam" id="PF06046">
    <property type="entry name" value="Sec6"/>
    <property type="match status" value="1"/>
</dbReference>
<organism evidence="6 7">
    <name type="scientific">Hortaea werneckii</name>
    <name type="common">Black yeast</name>
    <name type="synonym">Cladosporium werneckii</name>
    <dbReference type="NCBI Taxonomy" id="91943"/>
    <lineage>
        <taxon>Eukaryota</taxon>
        <taxon>Fungi</taxon>
        <taxon>Dikarya</taxon>
        <taxon>Ascomycota</taxon>
        <taxon>Pezizomycotina</taxon>
        <taxon>Dothideomycetes</taxon>
        <taxon>Dothideomycetidae</taxon>
        <taxon>Mycosphaerellales</taxon>
        <taxon>Teratosphaeriaceae</taxon>
        <taxon>Hortaea</taxon>
    </lineage>
</organism>
<evidence type="ECO:0000313" key="6">
    <source>
        <dbReference type="EMBL" id="RMY77840.1"/>
    </source>
</evidence>
<evidence type="ECO:0000256" key="1">
    <source>
        <dbReference type="ARBA" id="ARBA00009447"/>
    </source>
</evidence>
<keyword evidence="4" id="KW-0175">Coiled coil</keyword>
<dbReference type="AlphaFoldDB" id="A0A3M7EN24"/>
<evidence type="ECO:0000313" key="7">
    <source>
        <dbReference type="Proteomes" id="UP000269276"/>
    </source>
</evidence>
<dbReference type="EMBL" id="QWIP01000019">
    <property type="protein sequence ID" value="RMY77840.1"/>
    <property type="molecule type" value="Genomic_DNA"/>
</dbReference>
<dbReference type="GO" id="GO:0000145">
    <property type="term" value="C:exocyst"/>
    <property type="evidence" value="ECO:0007669"/>
    <property type="project" value="InterPro"/>
</dbReference>
<dbReference type="PANTHER" id="PTHR21292:SF1">
    <property type="entry name" value="EXOCYST COMPLEX COMPONENT 3"/>
    <property type="match status" value="1"/>
</dbReference>
<dbReference type="GO" id="GO:0051601">
    <property type="term" value="P:exocyst localization"/>
    <property type="evidence" value="ECO:0007669"/>
    <property type="project" value="TreeGrafter"/>
</dbReference>
<feature type="region of interest" description="Disordered" evidence="5">
    <location>
        <begin position="1"/>
        <end position="22"/>
    </location>
</feature>
<proteinExistence type="inferred from homology"/>